<name>A0ABM2YR96_GOSHI</name>
<reference evidence="3" key="1">
    <citation type="journal article" date="2020" name="Nat. Genet.">
        <title>Genomic diversifications of five Gossypium allopolyploid species and their impact on cotton improvement.</title>
        <authorList>
            <person name="Chen Z.J."/>
            <person name="Sreedasyam A."/>
            <person name="Ando A."/>
            <person name="Song Q."/>
            <person name="De Santiago L.M."/>
            <person name="Hulse-Kemp A.M."/>
            <person name="Ding M."/>
            <person name="Ye W."/>
            <person name="Kirkbride R.C."/>
            <person name="Jenkins J."/>
            <person name="Plott C."/>
            <person name="Lovell J."/>
            <person name="Lin Y.M."/>
            <person name="Vaughn R."/>
            <person name="Liu B."/>
            <person name="Simpson S."/>
            <person name="Scheffler B.E."/>
            <person name="Wen L."/>
            <person name="Saski C.A."/>
            <person name="Grover C.E."/>
            <person name="Hu G."/>
            <person name="Conover J.L."/>
            <person name="Carlson J.W."/>
            <person name="Shu S."/>
            <person name="Boston L.B."/>
            <person name="Williams M."/>
            <person name="Peterson D.G."/>
            <person name="McGee K."/>
            <person name="Jones D.C."/>
            <person name="Wendel J.F."/>
            <person name="Stelly D.M."/>
            <person name="Grimwood J."/>
            <person name="Schmutz J."/>
        </authorList>
    </citation>
    <scope>NUCLEOTIDE SEQUENCE [LARGE SCALE GENOMIC DNA]</scope>
    <source>
        <strain evidence="3">cv. TM-1</strain>
    </source>
</reference>
<dbReference type="PANTHER" id="PTHR34482:SF36">
    <property type="entry name" value="RETROTRANSPOSON GAG DOMAIN-CONTAINING PROTEIN"/>
    <property type="match status" value="1"/>
</dbReference>
<evidence type="ECO:0000259" key="2">
    <source>
        <dbReference type="Pfam" id="PF03732"/>
    </source>
</evidence>
<feature type="domain" description="Retrotransposon gag" evidence="2">
    <location>
        <begin position="133"/>
        <end position="218"/>
    </location>
</feature>
<feature type="region of interest" description="Disordered" evidence="1">
    <location>
        <begin position="1"/>
        <end position="56"/>
    </location>
</feature>
<sequence length="386" mass="43845">MSTRGTHVRGTRGRGRGRRGARAESLASDTIPMVETSETPVSPTTDSGTRPYDRTAGDDALSQAMLRILERVARPNTGTGSRGSVSERLRSNGAEVFKGISRVAPNVAEYWLEATKRIMDDLDCTAKQKLKGAISLLREEAYQWWLTVKEGTQLERITWEFFKYAFQGKYVGASYVDARRKEFLNLTQGDRFVAEYEAEFLRLSRYARGIEQQTLVEKAKITEDVKCAERQSWEKKRSKNKIDLKPSNSDQRHRKSARADGSVRAEAPVAAVRLQPCVDCGKSHYGECWKRIRACLRFGSMEHRFRVCPQRPDYGQTTGTGNIQQPRGGQQPVRGRSNGMGRSRGAPDKVWDMLRQNNQLWSMQHVAVRTETLRKQMLVRTSLMVY</sequence>
<organism evidence="3 4">
    <name type="scientific">Gossypium hirsutum</name>
    <name type="common">Upland cotton</name>
    <name type="synonym">Gossypium mexicanum</name>
    <dbReference type="NCBI Taxonomy" id="3635"/>
    <lineage>
        <taxon>Eukaryota</taxon>
        <taxon>Viridiplantae</taxon>
        <taxon>Streptophyta</taxon>
        <taxon>Embryophyta</taxon>
        <taxon>Tracheophyta</taxon>
        <taxon>Spermatophyta</taxon>
        <taxon>Magnoliopsida</taxon>
        <taxon>eudicotyledons</taxon>
        <taxon>Gunneridae</taxon>
        <taxon>Pentapetalae</taxon>
        <taxon>rosids</taxon>
        <taxon>malvids</taxon>
        <taxon>Malvales</taxon>
        <taxon>Malvaceae</taxon>
        <taxon>Malvoideae</taxon>
        <taxon>Gossypium</taxon>
    </lineage>
</organism>
<feature type="compositionally biased region" description="Low complexity" evidence="1">
    <location>
        <begin position="324"/>
        <end position="344"/>
    </location>
</feature>
<keyword evidence="3" id="KW-1185">Reference proteome</keyword>
<reference evidence="4" key="2">
    <citation type="submission" date="2025-08" db="UniProtKB">
        <authorList>
            <consortium name="RefSeq"/>
        </authorList>
    </citation>
    <scope>IDENTIFICATION</scope>
</reference>
<feature type="compositionally biased region" description="Basic residues" evidence="1">
    <location>
        <begin position="1"/>
        <end position="20"/>
    </location>
</feature>
<proteinExistence type="predicted"/>
<evidence type="ECO:0000313" key="4">
    <source>
        <dbReference type="RefSeq" id="XP_040932072.1"/>
    </source>
</evidence>
<feature type="region of interest" description="Disordered" evidence="1">
    <location>
        <begin position="236"/>
        <end position="265"/>
    </location>
</feature>
<evidence type="ECO:0000256" key="1">
    <source>
        <dbReference type="SAM" id="MobiDB-lite"/>
    </source>
</evidence>
<dbReference type="Proteomes" id="UP000818029">
    <property type="component" value="Chromosome A09"/>
</dbReference>
<evidence type="ECO:0000313" key="3">
    <source>
        <dbReference type="Proteomes" id="UP000818029"/>
    </source>
</evidence>
<dbReference type="Pfam" id="PF03732">
    <property type="entry name" value="Retrotrans_gag"/>
    <property type="match status" value="1"/>
</dbReference>
<feature type="compositionally biased region" description="Polar residues" evidence="1">
    <location>
        <begin position="36"/>
        <end position="48"/>
    </location>
</feature>
<dbReference type="PANTHER" id="PTHR34482">
    <property type="entry name" value="DNA DAMAGE-INDUCIBLE PROTEIN 1-LIKE"/>
    <property type="match status" value="1"/>
</dbReference>
<dbReference type="InterPro" id="IPR005162">
    <property type="entry name" value="Retrotrans_gag_dom"/>
</dbReference>
<dbReference type="GeneID" id="121205986"/>
<feature type="region of interest" description="Disordered" evidence="1">
    <location>
        <begin position="312"/>
        <end position="344"/>
    </location>
</feature>
<accession>A0ABM2YR96</accession>
<dbReference type="RefSeq" id="XP_040932072.1">
    <property type="nucleotide sequence ID" value="XM_041076138.1"/>
</dbReference>
<gene>
    <name evidence="4" type="primary">LOC121205986</name>
</gene>
<protein>
    <recommendedName>
        <fullName evidence="2">Retrotransposon gag domain-containing protein</fullName>
    </recommendedName>
</protein>